<evidence type="ECO:0000259" key="3">
    <source>
        <dbReference type="Pfam" id="PF12814"/>
    </source>
</evidence>
<feature type="compositionally biased region" description="Polar residues" evidence="2">
    <location>
        <begin position="977"/>
        <end position="1000"/>
    </location>
</feature>
<evidence type="ECO:0000256" key="1">
    <source>
        <dbReference type="SAM" id="Coils"/>
    </source>
</evidence>
<evidence type="ECO:0000313" key="5">
    <source>
        <dbReference type="Proteomes" id="UP000700596"/>
    </source>
</evidence>
<dbReference type="OrthoDB" id="2149224at2759"/>
<name>A0A9P9DHD1_9PLEO</name>
<feature type="compositionally biased region" description="Basic and acidic residues" evidence="2">
    <location>
        <begin position="770"/>
        <end position="783"/>
    </location>
</feature>
<reference evidence="4" key="1">
    <citation type="journal article" date="2021" name="Nat. Commun.">
        <title>Genetic determinants of endophytism in the Arabidopsis root mycobiome.</title>
        <authorList>
            <person name="Mesny F."/>
            <person name="Miyauchi S."/>
            <person name="Thiergart T."/>
            <person name="Pickel B."/>
            <person name="Atanasova L."/>
            <person name="Karlsson M."/>
            <person name="Huettel B."/>
            <person name="Barry K.W."/>
            <person name="Haridas S."/>
            <person name="Chen C."/>
            <person name="Bauer D."/>
            <person name="Andreopoulos W."/>
            <person name="Pangilinan J."/>
            <person name="LaButti K."/>
            <person name="Riley R."/>
            <person name="Lipzen A."/>
            <person name="Clum A."/>
            <person name="Drula E."/>
            <person name="Henrissat B."/>
            <person name="Kohler A."/>
            <person name="Grigoriev I.V."/>
            <person name="Martin F.M."/>
            <person name="Hacquard S."/>
        </authorList>
    </citation>
    <scope>NUCLEOTIDE SEQUENCE</scope>
    <source>
        <strain evidence="4">MPI-CAGE-CH-0243</strain>
    </source>
</reference>
<feature type="compositionally biased region" description="Basic residues" evidence="2">
    <location>
        <begin position="264"/>
        <end position="274"/>
    </location>
</feature>
<dbReference type="PANTHER" id="PTHR28190:SF2">
    <property type="entry name" value="MIGRATION PROTEIN, PUTATIVE (AFU_ORTHOLOGUE AFUA_2G07730)-RELATED"/>
    <property type="match status" value="1"/>
</dbReference>
<dbReference type="GO" id="GO:0000226">
    <property type="term" value="P:microtubule cytoskeleton organization"/>
    <property type="evidence" value="ECO:0007669"/>
    <property type="project" value="TreeGrafter"/>
</dbReference>
<protein>
    <submittedName>
        <fullName evidence="4">Meiotic cell cortex C-terminal pleckstrin homology-domain-containing protein</fullName>
    </submittedName>
</protein>
<dbReference type="InterPro" id="IPR024774">
    <property type="entry name" value="PH_dom-Mcp5-type"/>
</dbReference>
<feature type="compositionally biased region" description="Low complexity" evidence="2">
    <location>
        <begin position="784"/>
        <end position="796"/>
    </location>
</feature>
<feature type="compositionally biased region" description="Pro residues" evidence="2">
    <location>
        <begin position="534"/>
        <end position="550"/>
    </location>
</feature>
<feature type="region of interest" description="Disordered" evidence="2">
    <location>
        <begin position="1"/>
        <end position="74"/>
    </location>
</feature>
<feature type="coiled-coil region" evidence="1">
    <location>
        <begin position="88"/>
        <end position="182"/>
    </location>
</feature>
<feature type="region of interest" description="Disordered" evidence="2">
    <location>
        <begin position="504"/>
        <end position="666"/>
    </location>
</feature>
<feature type="region of interest" description="Disordered" evidence="2">
    <location>
        <begin position="976"/>
        <end position="1000"/>
    </location>
</feature>
<evidence type="ECO:0000256" key="2">
    <source>
        <dbReference type="SAM" id="MobiDB-lite"/>
    </source>
</evidence>
<dbReference type="Proteomes" id="UP000700596">
    <property type="component" value="Unassembled WGS sequence"/>
</dbReference>
<dbReference type="GO" id="GO:0005739">
    <property type="term" value="C:mitochondrion"/>
    <property type="evidence" value="ECO:0007669"/>
    <property type="project" value="TreeGrafter"/>
</dbReference>
<dbReference type="GO" id="GO:0032065">
    <property type="term" value="P:maintenance of protein location in cell cortex"/>
    <property type="evidence" value="ECO:0007669"/>
    <property type="project" value="InterPro"/>
</dbReference>
<accession>A0A9P9DHD1</accession>
<dbReference type="GO" id="GO:0015631">
    <property type="term" value="F:tubulin binding"/>
    <property type="evidence" value="ECO:0007669"/>
    <property type="project" value="TreeGrafter"/>
</dbReference>
<feature type="region of interest" description="Disordered" evidence="2">
    <location>
        <begin position="1177"/>
        <end position="1265"/>
    </location>
</feature>
<feature type="region of interest" description="Disordered" evidence="2">
    <location>
        <begin position="402"/>
        <end position="450"/>
    </location>
</feature>
<feature type="compositionally biased region" description="Basic and acidic residues" evidence="2">
    <location>
        <begin position="240"/>
        <end position="252"/>
    </location>
</feature>
<feature type="compositionally biased region" description="Basic and acidic residues" evidence="2">
    <location>
        <begin position="1372"/>
        <end position="1384"/>
    </location>
</feature>
<feature type="compositionally biased region" description="Polar residues" evidence="2">
    <location>
        <begin position="1354"/>
        <end position="1364"/>
    </location>
</feature>
<feature type="compositionally biased region" description="Pro residues" evidence="2">
    <location>
        <begin position="562"/>
        <end position="573"/>
    </location>
</feature>
<dbReference type="PANTHER" id="PTHR28190">
    <property type="entry name" value="NUCLEAR MIGRATION PROTEIN NUM1"/>
    <property type="match status" value="1"/>
</dbReference>
<sequence>MATDYFSDNEVFISSHPLPTPADTPYASLSRRTSRYGTPVGDISGSPVPFPPEPFDDHNSHAGNNEDISPLDPRRFTPTLQASLVSEILNLRRELDSKHKIIEDLETNLLTVRDENESLVGQVSSSTKENKSVKRQLQQLENGTLSALEEIAGERDKAQDANVDLRQKLEATQKKLRSQEDDSTRVHDMWAREKEVWEGEKRTLERRVHVSESRLKMILEEIAIHEAAEEEAGLESEAEDNTRDSGLGHESDTGSVRSSPVRRPSTRIARHSRNHSNGSFRSVGRGYRMSLMSGTGSEHGRLNGLSLADELIFDEEDEDLGDLELDSDDFPENEMRARRALESRQSMRQDDKAKRILGLSLENQLNGKDMTAAVEETEPSKTNHHVSQDSVGSLPREVTLVLPPPKPQYVDSGVQYSPPPSPVRPESAASITPPATRACDPVSLGSDVEANQSRKRVSVLGGAVAHNAPSVQLSPLMTSAASQTIEQPLSPPATPIVASALEKTLEPESPISQTEVASVSTQTEPVVVEVPRVQTPPPRSPRRPPPPIPITIPSIAIHAPTSAPPSPKEPILPPGTKSISTQTSSDMTWSMKSTGMQTEPIRIDQRPVKLPAHLLPSAIRSKPSTPEPAPTPTLTPKPTAAGNVTRKDSHQPVSQLTEKPIAVSSARQDLVALLEKAAERKIEDRYPGNNDNGPLGRDKDNVIPRPFRTSSLFAGFDGPSSDEEEEQQQQDMDLSDEEEEVRVRSYATPMLSSRNMKSGRVFNSPPTPVPEDKEVVSRSRPSEDSMSSSRVLSNRSSMEKPAKVGKAMRTSLSRQPSIRRSAMIQNGTTVQQVSHVRSRSPSLGSIGSIHQIASLNASSLVAKPPFPVPTRSSSRKVPMSKSEGSQSPTPRGHGAFAGGPGGPGGPGRRQYGSRQYQHQRKDSLRKVRSAAVIQRPARPRSRSPPLPETPILPDSPSLPPLPTDMVTAGHHRFGHRSQLSTNTSNTAQTARTGHTASNSIGSLHQQTSVVDAIAATMVGEWMWKYVRKRKAFGGPESSPADLARSGDEASAIMNSNGVRHKRWVWISPYERAVLWSSKQPTSSSALIGKSGRKLTIQSVLDVADNTPIPKGAGTETLFNRSILILTPARALKFTATSRERHYLWLTALSFLAHSSTPMPELEPPLPPAPPPVEQLNHKPSGATLRRSHVRDSVRLAKNKANPVIQRQAASRMEPMPDFFSRSGNDKPVPDAASPPTIPRGPVHGRKRSSTGPSAPPPSVPYRSFSHQHVPSLYSTGSSDMYTSNMPPSVPSSIYNPHSAIASTRTSEASTSTRQHFFDTMGTVRMEAFIDNALGNEQLKHNPAARARMGRRRNNSQWSGSTNDQRAGGLYEDFLHESNDPFRGF</sequence>
<feature type="compositionally biased region" description="Acidic residues" evidence="2">
    <location>
        <begin position="720"/>
        <end position="740"/>
    </location>
</feature>
<dbReference type="GO" id="GO:0005543">
    <property type="term" value="F:phospholipid binding"/>
    <property type="evidence" value="ECO:0007669"/>
    <property type="project" value="InterPro"/>
</dbReference>
<proteinExistence type="predicted"/>
<dbReference type="InterPro" id="IPR053005">
    <property type="entry name" value="Nuclear_Pos-Cytoskel_Interact"/>
</dbReference>
<feature type="region of interest" description="Disordered" evidence="2">
    <location>
        <begin position="861"/>
        <end position="961"/>
    </location>
</feature>
<feature type="compositionally biased region" description="Acidic residues" evidence="2">
    <location>
        <begin position="228"/>
        <end position="239"/>
    </location>
</feature>
<organism evidence="4 5">
    <name type="scientific">Dendryphion nanum</name>
    <dbReference type="NCBI Taxonomy" id="256645"/>
    <lineage>
        <taxon>Eukaryota</taxon>
        <taxon>Fungi</taxon>
        <taxon>Dikarya</taxon>
        <taxon>Ascomycota</taxon>
        <taxon>Pezizomycotina</taxon>
        <taxon>Dothideomycetes</taxon>
        <taxon>Pleosporomycetidae</taxon>
        <taxon>Pleosporales</taxon>
        <taxon>Torulaceae</taxon>
        <taxon>Dendryphion</taxon>
    </lineage>
</organism>
<keyword evidence="1" id="KW-0175">Coiled coil</keyword>
<gene>
    <name evidence="4" type="ORF">B0J11DRAFT_82664</name>
</gene>
<feature type="compositionally biased region" description="Gly residues" evidence="2">
    <location>
        <begin position="895"/>
        <end position="907"/>
    </location>
</feature>
<dbReference type="GO" id="GO:0005938">
    <property type="term" value="C:cell cortex"/>
    <property type="evidence" value="ECO:0007669"/>
    <property type="project" value="InterPro"/>
</dbReference>
<dbReference type="EMBL" id="JAGMWT010000012">
    <property type="protein sequence ID" value="KAH7119017.1"/>
    <property type="molecule type" value="Genomic_DNA"/>
</dbReference>
<feature type="domain" description="Pleckstrin homology" evidence="3">
    <location>
        <begin position="1008"/>
        <end position="1154"/>
    </location>
</feature>
<keyword evidence="5" id="KW-1185">Reference proteome</keyword>
<feature type="region of interest" description="Disordered" evidence="2">
    <location>
        <begin position="678"/>
        <end position="817"/>
    </location>
</feature>
<feature type="compositionally biased region" description="Polar residues" evidence="2">
    <location>
        <begin position="510"/>
        <end position="524"/>
    </location>
</feature>
<dbReference type="Pfam" id="PF12814">
    <property type="entry name" value="Mcp5_PH"/>
    <property type="match status" value="1"/>
</dbReference>
<feature type="compositionally biased region" description="Pro residues" evidence="2">
    <location>
        <begin position="625"/>
        <end position="635"/>
    </location>
</feature>
<feature type="compositionally biased region" description="Polar residues" evidence="2">
    <location>
        <begin position="577"/>
        <end position="597"/>
    </location>
</feature>
<evidence type="ECO:0000313" key="4">
    <source>
        <dbReference type="EMBL" id="KAH7119017.1"/>
    </source>
</evidence>
<feature type="region of interest" description="Disordered" evidence="2">
    <location>
        <begin position="228"/>
        <end position="283"/>
    </location>
</feature>
<comment type="caution">
    <text evidence="4">The sequence shown here is derived from an EMBL/GenBank/DDBJ whole genome shotgun (WGS) entry which is preliminary data.</text>
</comment>
<feature type="region of interest" description="Disordered" evidence="2">
    <location>
        <begin position="1343"/>
        <end position="1384"/>
    </location>
</feature>